<protein>
    <submittedName>
        <fullName evidence="2">Uncharacterized protein</fullName>
    </submittedName>
</protein>
<dbReference type="Proteomes" id="UP000053890">
    <property type="component" value="Unassembled WGS sequence"/>
</dbReference>
<name>A0A194S9U9_RHOGW</name>
<dbReference type="GeneID" id="28974316"/>
<proteinExistence type="predicted"/>
<keyword evidence="3" id="KW-1185">Reference proteome</keyword>
<dbReference type="RefSeq" id="XP_018273413.1">
    <property type="nucleotide sequence ID" value="XM_018413867.1"/>
</dbReference>
<sequence length="395" mass="43786">MLSWHKRDPLRRFAWWSLRPVGRDPFLPLARHLSRAPEIDVAPDGLVRIYSDRPHGDRIQNTAHPAISILNEDLVECSWQSGGYASSNGGALHLFAASFKAVPQPWTATFTASFYRAYWAAVQGAPDLPATPQQRRHLASEGDVADLVMSNVLSALPSILTSLLRPDLAGLLEVSIHQHPTLKLPKTTQQSQALHVKETTSVFPDHALVLTRRRIATSHKPVTSNLHLQAGYVSPADWQPSSNKRWTQSQNTSAHIKQLIGYSTLAACNYFLLTDYRHGVGVVVETGLGHGGVPTARLAAQPHGTRRTQSLEGVVNPMDRSLRHSICLLAMKAMHDLGVLDVTKAKGLPKTKLNGRIAELVTEHKRERDVQIESDEREASRLARGRDTPIRRARR</sequence>
<evidence type="ECO:0000256" key="1">
    <source>
        <dbReference type="SAM" id="MobiDB-lite"/>
    </source>
</evidence>
<organism evidence="2 3">
    <name type="scientific">Rhodotorula graminis (strain WP1)</name>
    <dbReference type="NCBI Taxonomy" id="578459"/>
    <lineage>
        <taxon>Eukaryota</taxon>
        <taxon>Fungi</taxon>
        <taxon>Dikarya</taxon>
        <taxon>Basidiomycota</taxon>
        <taxon>Pucciniomycotina</taxon>
        <taxon>Microbotryomycetes</taxon>
        <taxon>Sporidiobolales</taxon>
        <taxon>Sporidiobolaceae</taxon>
        <taxon>Rhodotorula</taxon>
    </lineage>
</organism>
<evidence type="ECO:0000313" key="2">
    <source>
        <dbReference type="EMBL" id="KPV77364.1"/>
    </source>
</evidence>
<evidence type="ECO:0000313" key="3">
    <source>
        <dbReference type="Proteomes" id="UP000053890"/>
    </source>
</evidence>
<feature type="compositionally biased region" description="Basic and acidic residues" evidence="1">
    <location>
        <begin position="377"/>
        <end position="395"/>
    </location>
</feature>
<dbReference type="AlphaFoldDB" id="A0A194S9U9"/>
<accession>A0A194S9U9</accession>
<dbReference type="OrthoDB" id="10486478at2759"/>
<gene>
    <name evidence="2" type="ORF">RHOBADRAFT_41357</name>
</gene>
<feature type="region of interest" description="Disordered" evidence="1">
    <location>
        <begin position="364"/>
        <end position="395"/>
    </location>
</feature>
<dbReference type="EMBL" id="KQ474074">
    <property type="protein sequence ID" value="KPV77364.1"/>
    <property type="molecule type" value="Genomic_DNA"/>
</dbReference>
<reference evidence="2 3" key="1">
    <citation type="journal article" date="2015" name="Front. Microbiol.">
        <title>Genome sequence of the plant growth promoting endophytic yeast Rhodotorula graminis WP1.</title>
        <authorList>
            <person name="Firrincieli A."/>
            <person name="Otillar R."/>
            <person name="Salamov A."/>
            <person name="Schmutz J."/>
            <person name="Khan Z."/>
            <person name="Redman R.S."/>
            <person name="Fleck N.D."/>
            <person name="Lindquist E."/>
            <person name="Grigoriev I.V."/>
            <person name="Doty S.L."/>
        </authorList>
    </citation>
    <scope>NUCLEOTIDE SEQUENCE [LARGE SCALE GENOMIC DNA]</scope>
    <source>
        <strain evidence="2 3">WP1</strain>
    </source>
</reference>